<evidence type="ECO:0000313" key="2">
    <source>
        <dbReference type="Proteomes" id="UP000016927"/>
    </source>
</evidence>
<protein>
    <submittedName>
        <fullName evidence="1">Uncharacterized protein</fullName>
    </submittedName>
</protein>
<accession>R0M6M5</accession>
<dbReference type="AlphaFoldDB" id="R0M6M5"/>
<dbReference type="OrthoDB" id="438440at2759"/>
<reference evidence="1 2" key="1">
    <citation type="journal article" date="2013" name="BMC Genomics">
        <title>Comparative genomics of parasitic silkworm microsporidia reveal an association between genome expansion and host adaptation.</title>
        <authorList>
            <person name="Pan G."/>
            <person name="Xu J."/>
            <person name="Li T."/>
            <person name="Xia Q."/>
            <person name="Liu S.L."/>
            <person name="Zhang G."/>
            <person name="Li S."/>
            <person name="Li C."/>
            <person name="Liu H."/>
            <person name="Yang L."/>
            <person name="Liu T."/>
            <person name="Zhang X."/>
            <person name="Wu Z."/>
            <person name="Fan W."/>
            <person name="Dang X."/>
            <person name="Xiang H."/>
            <person name="Tao M."/>
            <person name="Li Y."/>
            <person name="Hu J."/>
            <person name="Li Z."/>
            <person name="Lin L."/>
            <person name="Luo J."/>
            <person name="Geng L."/>
            <person name="Wang L."/>
            <person name="Long M."/>
            <person name="Wan Y."/>
            <person name="He N."/>
            <person name="Zhang Z."/>
            <person name="Lu C."/>
            <person name="Keeling P.J."/>
            <person name="Wang J."/>
            <person name="Xiang Z."/>
            <person name="Zhou Z."/>
        </authorList>
    </citation>
    <scope>NUCLEOTIDE SEQUENCE [LARGE SCALE GENOMIC DNA]</scope>
    <source>
        <strain evidence="2">CQ1 / CVCC 102059</strain>
    </source>
</reference>
<name>R0M6M5_NOSB1</name>
<dbReference type="VEuPathDB" id="MicrosporidiaDB:NBO_64g0040"/>
<keyword evidence="2" id="KW-1185">Reference proteome</keyword>
<evidence type="ECO:0000313" key="1">
    <source>
        <dbReference type="EMBL" id="EOB13659.1"/>
    </source>
</evidence>
<dbReference type="EMBL" id="KB908972">
    <property type="protein sequence ID" value="EOB13659.1"/>
    <property type="molecule type" value="Genomic_DNA"/>
</dbReference>
<dbReference type="HOGENOM" id="CLU_2250847_0_0_1"/>
<proteinExistence type="predicted"/>
<sequence length="104" mass="12506">MRYVCCSLGTIKNGINLLEDIRKHLNQTQMFPKLYHPGKVYQLRRIKTMRKGKMISLLFYKIVDLEYYENLLIVKHSLKHHMINHISKVLKECSKDFIELEKKK</sequence>
<gene>
    <name evidence="1" type="ORF">NBO_64g0040</name>
</gene>
<dbReference type="Proteomes" id="UP000016927">
    <property type="component" value="Unassembled WGS sequence"/>
</dbReference>
<organism evidence="1 2">
    <name type="scientific">Nosema bombycis (strain CQ1 / CVCC 102059)</name>
    <name type="common">Microsporidian parasite</name>
    <name type="synonym">Pebrine of silkworm</name>
    <dbReference type="NCBI Taxonomy" id="578461"/>
    <lineage>
        <taxon>Eukaryota</taxon>
        <taxon>Fungi</taxon>
        <taxon>Fungi incertae sedis</taxon>
        <taxon>Microsporidia</taxon>
        <taxon>Nosematidae</taxon>
        <taxon>Nosema</taxon>
    </lineage>
</organism>